<evidence type="ECO:0000256" key="1">
    <source>
        <dbReference type="SAM" id="Phobius"/>
    </source>
</evidence>
<keyword evidence="3" id="KW-1185">Reference proteome</keyword>
<keyword evidence="1" id="KW-0812">Transmembrane</keyword>
<dbReference type="Proteomes" id="UP001139502">
    <property type="component" value="Unassembled WGS sequence"/>
</dbReference>
<dbReference type="AlphaFoldDB" id="A0A9X2H923"/>
<feature type="transmembrane region" description="Helical" evidence="1">
    <location>
        <begin position="88"/>
        <end position="113"/>
    </location>
</feature>
<proteinExistence type="predicted"/>
<evidence type="ECO:0000313" key="2">
    <source>
        <dbReference type="EMBL" id="MCP3425324.1"/>
    </source>
</evidence>
<evidence type="ECO:0000313" key="3">
    <source>
        <dbReference type="Proteomes" id="UP001139502"/>
    </source>
</evidence>
<keyword evidence="1" id="KW-0472">Membrane</keyword>
<comment type="caution">
    <text evidence="2">The sequence shown here is derived from an EMBL/GenBank/DDBJ whole genome shotgun (WGS) entry which is preliminary data.</text>
</comment>
<reference evidence="2" key="1">
    <citation type="submission" date="2022-06" db="EMBL/GenBank/DDBJ databases">
        <title>Rothia sp. isolated from sandalwood seedling.</title>
        <authorList>
            <person name="Tuikhar N."/>
            <person name="Kirdat K."/>
            <person name="Thorat V."/>
            <person name="Swetha P."/>
            <person name="Padma S."/>
            <person name="Sundararaj R."/>
            <person name="Yadav A."/>
        </authorList>
    </citation>
    <scope>NUCLEOTIDE SEQUENCE</scope>
    <source>
        <strain evidence="2">AR01</strain>
    </source>
</reference>
<keyword evidence="1" id="KW-1133">Transmembrane helix</keyword>
<name>A0A9X2H923_9MICC</name>
<feature type="transmembrane region" description="Helical" evidence="1">
    <location>
        <begin position="166"/>
        <end position="190"/>
    </location>
</feature>
<dbReference type="EMBL" id="JANAFB010000008">
    <property type="protein sequence ID" value="MCP3425324.1"/>
    <property type="molecule type" value="Genomic_DNA"/>
</dbReference>
<dbReference type="RefSeq" id="WP_254165467.1">
    <property type="nucleotide sequence ID" value="NZ_JANAFB010000008.1"/>
</dbReference>
<feature type="transmembrane region" description="Helical" evidence="1">
    <location>
        <begin position="53"/>
        <end position="76"/>
    </location>
</feature>
<feature type="transmembrane region" description="Helical" evidence="1">
    <location>
        <begin position="125"/>
        <end position="146"/>
    </location>
</feature>
<gene>
    <name evidence="2" type="ORF">NBM05_04625</name>
</gene>
<sequence>MEVPAVVHGERRPDPHALAHRAEQAAQDLLGRLPVLELELLVPRRGPGGVGMAGFLGWAVALLLPALTGLAVAAAPGGALEDLTGGDAAGLAGSLGFAAVYLVSFLFGGYAAGRSARFAGAKQGVAVWLWQLMGAAVSTVLSMIFADRVPGLPALGTVQAMGADALLWNVLAALCVLAIGLLAAVLGGMWGMRFHHRADRLGFEAR</sequence>
<accession>A0A9X2H923</accession>
<organism evidence="2 3">
    <name type="scientific">Rothia santali</name>
    <dbReference type="NCBI Taxonomy" id="2949643"/>
    <lineage>
        <taxon>Bacteria</taxon>
        <taxon>Bacillati</taxon>
        <taxon>Actinomycetota</taxon>
        <taxon>Actinomycetes</taxon>
        <taxon>Micrococcales</taxon>
        <taxon>Micrococcaceae</taxon>
        <taxon>Rothia</taxon>
    </lineage>
</organism>
<protein>
    <submittedName>
        <fullName evidence="2">Uncharacterized protein</fullName>
    </submittedName>
</protein>